<feature type="compositionally biased region" description="Basic and acidic residues" evidence="1">
    <location>
        <begin position="110"/>
        <end position="120"/>
    </location>
</feature>
<evidence type="ECO:0000313" key="3">
    <source>
        <dbReference type="Proteomes" id="UP000546257"/>
    </source>
</evidence>
<dbReference type="AlphaFoldDB" id="A0A7J9SIZ6"/>
<protein>
    <submittedName>
        <fullName evidence="2">Uncharacterized protein</fullName>
    </submittedName>
</protein>
<reference evidence="2 3" key="1">
    <citation type="submission" date="2020-08" db="EMBL/GenBank/DDBJ databases">
        <authorList>
            <person name="Seo M.-J."/>
        </authorList>
    </citation>
    <scope>NUCLEOTIDE SEQUENCE [LARGE SCALE GENOMIC DNA]</scope>
    <source>
        <strain evidence="2 3">MBLA0160</strain>
    </source>
</reference>
<proteinExistence type="predicted"/>
<evidence type="ECO:0000313" key="2">
    <source>
        <dbReference type="EMBL" id="MBB6646089.1"/>
    </source>
</evidence>
<organism evidence="2 3">
    <name type="scientific">Halobellus ruber</name>
    <dbReference type="NCBI Taxonomy" id="2761102"/>
    <lineage>
        <taxon>Archaea</taxon>
        <taxon>Methanobacteriati</taxon>
        <taxon>Methanobacteriota</taxon>
        <taxon>Stenosarchaea group</taxon>
        <taxon>Halobacteria</taxon>
        <taxon>Halobacteriales</taxon>
        <taxon>Haloferacaceae</taxon>
        <taxon>Halobellus</taxon>
    </lineage>
</organism>
<keyword evidence="3" id="KW-1185">Reference proteome</keyword>
<sequence>MLPSTSRRPVRAAALFRALARTDTETLPYTALYSRRTVSTGRVCQVIGELADAVPVRPFGPTDERRVEPTQAGCEFYEAGIAVQTRLAERVSEPGTFSNDSVDSGDDVLIEEREERSPAI</sequence>
<dbReference type="RefSeq" id="WP_185192444.1">
    <property type="nucleotide sequence ID" value="NZ_JACKXD010000002.1"/>
</dbReference>
<name>A0A7J9SIZ6_9EURY</name>
<evidence type="ECO:0000256" key="1">
    <source>
        <dbReference type="SAM" id="MobiDB-lite"/>
    </source>
</evidence>
<feature type="region of interest" description="Disordered" evidence="1">
    <location>
        <begin position="92"/>
        <end position="120"/>
    </location>
</feature>
<dbReference type="Proteomes" id="UP000546257">
    <property type="component" value="Unassembled WGS sequence"/>
</dbReference>
<accession>A0A7J9SIZ6</accession>
<dbReference type="EMBL" id="JACKXD010000002">
    <property type="protein sequence ID" value="MBB6646089.1"/>
    <property type="molecule type" value="Genomic_DNA"/>
</dbReference>
<comment type="caution">
    <text evidence="2">The sequence shown here is derived from an EMBL/GenBank/DDBJ whole genome shotgun (WGS) entry which is preliminary data.</text>
</comment>
<gene>
    <name evidence="2" type="ORF">H5V44_07275</name>
</gene>